<reference evidence="1" key="1">
    <citation type="submission" date="2018-06" db="EMBL/GenBank/DDBJ databases">
        <authorList>
            <person name="Zhirakovskaya E."/>
        </authorList>
    </citation>
    <scope>NUCLEOTIDE SEQUENCE</scope>
</reference>
<organism evidence="1">
    <name type="scientific">hydrothermal vent metagenome</name>
    <dbReference type="NCBI Taxonomy" id="652676"/>
    <lineage>
        <taxon>unclassified sequences</taxon>
        <taxon>metagenomes</taxon>
        <taxon>ecological metagenomes</taxon>
    </lineage>
</organism>
<dbReference type="EMBL" id="UOEP01000141">
    <property type="protein sequence ID" value="VAW21301.1"/>
    <property type="molecule type" value="Genomic_DNA"/>
</dbReference>
<proteinExistence type="predicted"/>
<accession>A0A3B0TRP1</accession>
<gene>
    <name evidence="1" type="ORF">MNBD_BACTEROID01-370</name>
</gene>
<evidence type="ECO:0008006" key="2">
    <source>
        <dbReference type="Google" id="ProtNLM"/>
    </source>
</evidence>
<evidence type="ECO:0000313" key="1">
    <source>
        <dbReference type="EMBL" id="VAW21301.1"/>
    </source>
</evidence>
<name>A0A3B0TRP1_9ZZZZ</name>
<protein>
    <recommendedName>
        <fullName evidence="2">Outer membrane protein beta-barrel domain-containing protein</fullName>
    </recommendedName>
</protein>
<sequence length="181" mass="19956">MVNGKVESVEGGRLVLISMDEDSLIIPKVLIKKVFFEDGATLFVGANQRRLKRPFGVGVNVFGPMLNYNNGLGAVYLNYYIHPQFNFELGSDLLAVYGGLKYLPLSAKKDRVLAPYFGVNIVRAENDSGNQEITGYFPLGMEAFFKNGLVASFEVALATGPESTFDSVLFGFKLGYQFSRN</sequence>
<dbReference type="AlphaFoldDB" id="A0A3B0TRP1"/>